<organism evidence="1 2">
    <name type="scientific">Thelephora ganbajun</name>
    <name type="common">Ganba fungus</name>
    <dbReference type="NCBI Taxonomy" id="370292"/>
    <lineage>
        <taxon>Eukaryota</taxon>
        <taxon>Fungi</taxon>
        <taxon>Dikarya</taxon>
        <taxon>Basidiomycota</taxon>
        <taxon>Agaricomycotina</taxon>
        <taxon>Agaricomycetes</taxon>
        <taxon>Thelephorales</taxon>
        <taxon>Thelephoraceae</taxon>
        <taxon>Thelephora</taxon>
    </lineage>
</organism>
<keyword evidence="2" id="KW-1185">Reference proteome</keyword>
<dbReference type="Proteomes" id="UP000886501">
    <property type="component" value="Unassembled WGS sequence"/>
</dbReference>
<dbReference type="EMBL" id="MU117991">
    <property type="protein sequence ID" value="KAF9649914.1"/>
    <property type="molecule type" value="Genomic_DNA"/>
</dbReference>
<reference evidence="1" key="1">
    <citation type="submission" date="2019-10" db="EMBL/GenBank/DDBJ databases">
        <authorList>
            <consortium name="DOE Joint Genome Institute"/>
            <person name="Kuo A."/>
            <person name="Miyauchi S."/>
            <person name="Kiss E."/>
            <person name="Drula E."/>
            <person name="Kohler A."/>
            <person name="Sanchez-Garcia M."/>
            <person name="Andreopoulos B."/>
            <person name="Barry K.W."/>
            <person name="Bonito G."/>
            <person name="Buee M."/>
            <person name="Carver A."/>
            <person name="Chen C."/>
            <person name="Cichocki N."/>
            <person name="Clum A."/>
            <person name="Culley D."/>
            <person name="Crous P.W."/>
            <person name="Fauchery L."/>
            <person name="Girlanda M."/>
            <person name="Hayes R."/>
            <person name="Keri Z."/>
            <person name="Labutti K."/>
            <person name="Lipzen A."/>
            <person name="Lombard V."/>
            <person name="Magnuson J."/>
            <person name="Maillard F."/>
            <person name="Morin E."/>
            <person name="Murat C."/>
            <person name="Nolan M."/>
            <person name="Ohm R."/>
            <person name="Pangilinan J."/>
            <person name="Pereira M."/>
            <person name="Perotto S."/>
            <person name="Peter M."/>
            <person name="Riley R."/>
            <person name="Sitrit Y."/>
            <person name="Stielow B."/>
            <person name="Szollosi G."/>
            <person name="Zifcakova L."/>
            <person name="Stursova M."/>
            <person name="Spatafora J.W."/>
            <person name="Tedersoo L."/>
            <person name="Vaario L.-M."/>
            <person name="Yamada A."/>
            <person name="Yan M."/>
            <person name="Wang P."/>
            <person name="Xu J."/>
            <person name="Bruns T."/>
            <person name="Baldrian P."/>
            <person name="Vilgalys R."/>
            <person name="Henrissat B."/>
            <person name="Grigoriev I.V."/>
            <person name="Hibbett D."/>
            <person name="Nagy L.G."/>
            <person name="Martin F.M."/>
        </authorList>
    </citation>
    <scope>NUCLEOTIDE SEQUENCE</scope>
    <source>
        <strain evidence="1">P2</strain>
    </source>
</reference>
<evidence type="ECO:0000313" key="2">
    <source>
        <dbReference type="Proteomes" id="UP000886501"/>
    </source>
</evidence>
<accession>A0ACB6ZK64</accession>
<name>A0ACB6ZK64_THEGA</name>
<sequence length="995" mass="110861">MGIFSGVAYTLSSSLRANDQKSLSAILDANGATRSSLEDATHIVSDTLEFEGWQSAPKNAEVVTPKWAERSLALGKRQTTKYYSADPSMLFSGVCACATDIDPSDVEVLSGAIIALGGQWRQGLTREVTHLFAMGTTSEKYLTAVHYQKETRVKILVPHWFDDVVRLGVACIPTLQYEWPDPKVLQLAPPSPKGKRSHKLPEEKISLYKSVVLGTSEDSEIPDNLGRAAERVDVWKGRRILLSVSLGLNPGRREAVVVGVKRFGGVVVDAKSVSDEAKKVENVDVFITKFRAGTAYFKALKRPGIIVGNLCWLFHVQTIRAISPPTDQLLHYPTPSEQIEGFDNHEITVTNYTGEAREYLKRLIEVMGARFTPNMSPRNTVVIAAYKSGTKTDRAVQWSIPIVNHTWLEDCFVNWRNLSVGHEKYVRFSPACDCSGFLGDKGMGRKVILDEARQAIPTQDFGAPTDSIREVEEAIAVKDNDLETSSQHPRAKDEAEDVEMVDNDAPDMDVDMEVDVSPKRERTASPSPTPRKRRRSGNVKPSVTEENDSRTPNQPAFTRRQTHSQVEVIVPPRPDYASPRNGNASTKIKKSASHKPVASESPVSAKESSPVKVKAPVRKPVPAVEEEEKPSSIKHAPPKKTQKRKQYESESEGEHERPEKPTPGPSKPKDTQATRATQRTVQESSPPPTRLDDTPVRGRRSAAQKADKKLKDIMPDVINFQKQMKRGTVVGEWEKAEREQERADKKAKEKVKSKENAREKVKEATQRRRSDVSAKGEEEEGGVEHTSKHTGADVHIVTTKVQVSEDTKKALMKLGAKFTEKPLECTHLIAGAFGRTEKLLSSIAVSPFILREEWLTKSAAKGHFLPEKDYCLEDSEIEAKYAFKMSKTLERARKNKGKFLEGKTFYLTQKVDVDKKLIKNVVAAHGGTLALQTPTYRMVTSKPDRYVISCEDDASIWRAIAENNVPIYTKELILTGILKQEIAWDDHEFMVPGSY</sequence>
<comment type="caution">
    <text evidence="1">The sequence shown here is derived from an EMBL/GenBank/DDBJ whole genome shotgun (WGS) entry which is preliminary data.</text>
</comment>
<proteinExistence type="predicted"/>
<reference evidence="1" key="2">
    <citation type="journal article" date="2020" name="Nat. Commun.">
        <title>Large-scale genome sequencing of mycorrhizal fungi provides insights into the early evolution of symbiotic traits.</title>
        <authorList>
            <person name="Miyauchi S."/>
            <person name="Kiss E."/>
            <person name="Kuo A."/>
            <person name="Drula E."/>
            <person name="Kohler A."/>
            <person name="Sanchez-Garcia M."/>
            <person name="Morin E."/>
            <person name="Andreopoulos B."/>
            <person name="Barry K.W."/>
            <person name="Bonito G."/>
            <person name="Buee M."/>
            <person name="Carver A."/>
            <person name="Chen C."/>
            <person name="Cichocki N."/>
            <person name="Clum A."/>
            <person name="Culley D."/>
            <person name="Crous P.W."/>
            <person name="Fauchery L."/>
            <person name="Girlanda M."/>
            <person name="Hayes R.D."/>
            <person name="Keri Z."/>
            <person name="LaButti K."/>
            <person name="Lipzen A."/>
            <person name="Lombard V."/>
            <person name="Magnuson J."/>
            <person name="Maillard F."/>
            <person name="Murat C."/>
            <person name="Nolan M."/>
            <person name="Ohm R.A."/>
            <person name="Pangilinan J."/>
            <person name="Pereira M.F."/>
            <person name="Perotto S."/>
            <person name="Peter M."/>
            <person name="Pfister S."/>
            <person name="Riley R."/>
            <person name="Sitrit Y."/>
            <person name="Stielow J.B."/>
            <person name="Szollosi G."/>
            <person name="Zifcakova L."/>
            <person name="Stursova M."/>
            <person name="Spatafora J.W."/>
            <person name="Tedersoo L."/>
            <person name="Vaario L.M."/>
            <person name="Yamada A."/>
            <person name="Yan M."/>
            <person name="Wang P."/>
            <person name="Xu J."/>
            <person name="Bruns T."/>
            <person name="Baldrian P."/>
            <person name="Vilgalys R."/>
            <person name="Dunand C."/>
            <person name="Henrissat B."/>
            <person name="Grigoriev I.V."/>
            <person name="Hibbett D."/>
            <person name="Nagy L.G."/>
            <person name="Martin F.M."/>
        </authorList>
    </citation>
    <scope>NUCLEOTIDE SEQUENCE</scope>
    <source>
        <strain evidence="1">P2</strain>
    </source>
</reference>
<evidence type="ECO:0000313" key="1">
    <source>
        <dbReference type="EMBL" id="KAF9649914.1"/>
    </source>
</evidence>
<protein>
    <submittedName>
        <fullName evidence="1">Uncharacterized protein</fullName>
    </submittedName>
</protein>
<gene>
    <name evidence="1" type="ORF">BDM02DRAFT_3185865</name>
</gene>